<dbReference type="Pfam" id="PF24656">
    <property type="entry name" value="CEPT76_peptidase"/>
    <property type="match status" value="1"/>
</dbReference>
<organism evidence="3 4">
    <name type="scientific">Streblomastix strix</name>
    <dbReference type="NCBI Taxonomy" id="222440"/>
    <lineage>
        <taxon>Eukaryota</taxon>
        <taxon>Metamonada</taxon>
        <taxon>Preaxostyla</taxon>
        <taxon>Oxymonadida</taxon>
        <taxon>Streblomastigidae</taxon>
        <taxon>Streblomastix</taxon>
    </lineage>
</organism>
<reference evidence="3 4" key="1">
    <citation type="submission" date="2019-03" db="EMBL/GenBank/DDBJ databases">
        <title>Single cell metagenomics reveals metabolic interactions within the superorganism composed of flagellate Streblomastix strix and complex community of Bacteroidetes bacteria on its surface.</title>
        <authorList>
            <person name="Treitli S.C."/>
            <person name="Kolisko M."/>
            <person name="Husnik F."/>
            <person name="Keeling P."/>
            <person name="Hampl V."/>
        </authorList>
    </citation>
    <scope>NUCLEOTIDE SEQUENCE [LARGE SCALE GENOMIC DNA]</scope>
    <source>
        <strain evidence="3">ST1C</strain>
    </source>
</reference>
<evidence type="ECO:0000313" key="4">
    <source>
        <dbReference type="Proteomes" id="UP000324800"/>
    </source>
</evidence>
<gene>
    <name evidence="3" type="ORF">EZS28_027306</name>
</gene>
<comment type="caution">
    <text evidence="3">The sequence shown here is derived from an EMBL/GenBank/DDBJ whole genome shotgun (WGS) entry which is preliminary data.</text>
</comment>
<evidence type="ECO:0000259" key="2">
    <source>
        <dbReference type="Pfam" id="PF24656"/>
    </source>
</evidence>
<dbReference type="Proteomes" id="UP000324800">
    <property type="component" value="Unassembled WGS sequence"/>
</dbReference>
<feature type="transmembrane region" description="Helical" evidence="1">
    <location>
        <begin position="99"/>
        <end position="118"/>
    </location>
</feature>
<sequence>METPRQAARAIASLGREKKNNNNVSDINNLIQNYNYYNEQNNIDDYNEYNKINNLMDVDGKVDENKQDNYTLLQYQAQPFSDMHTILAVGSSSILDRSCLLCSLLLGFGLDAYVAYIVRFDI</sequence>
<feature type="domain" description="CEP76/DRC7 peptidase-like" evidence="2">
    <location>
        <begin position="80"/>
        <end position="115"/>
    </location>
</feature>
<proteinExistence type="predicted"/>
<dbReference type="AlphaFoldDB" id="A0A5J4V3H6"/>
<evidence type="ECO:0000313" key="3">
    <source>
        <dbReference type="EMBL" id="KAA6377167.1"/>
    </source>
</evidence>
<evidence type="ECO:0000256" key="1">
    <source>
        <dbReference type="SAM" id="Phobius"/>
    </source>
</evidence>
<dbReference type="InterPro" id="IPR056290">
    <property type="entry name" value="CEPT76/DRC7_peptidase-like_dom"/>
</dbReference>
<dbReference type="EMBL" id="SNRW01010003">
    <property type="protein sequence ID" value="KAA6377167.1"/>
    <property type="molecule type" value="Genomic_DNA"/>
</dbReference>
<keyword evidence="1" id="KW-0812">Transmembrane</keyword>
<name>A0A5J4V3H6_9EUKA</name>
<accession>A0A5J4V3H6</accession>
<keyword evidence="1" id="KW-0472">Membrane</keyword>
<protein>
    <recommendedName>
        <fullName evidence="2">CEP76/DRC7 peptidase-like domain-containing protein</fullName>
    </recommendedName>
</protein>
<keyword evidence="1" id="KW-1133">Transmembrane helix</keyword>